<evidence type="ECO:0000259" key="8">
    <source>
        <dbReference type="PROSITE" id="PS50041"/>
    </source>
</evidence>
<evidence type="ECO:0000256" key="3">
    <source>
        <dbReference type="ARBA" id="ARBA00022734"/>
    </source>
</evidence>
<dbReference type="InterPro" id="IPR001304">
    <property type="entry name" value="C-type_lectin-like"/>
</dbReference>
<dbReference type="InterPro" id="IPR016187">
    <property type="entry name" value="CTDL_fold"/>
</dbReference>
<reference evidence="9" key="2">
    <citation type="submission" date="2025-09" db="UniProtKB">
        <authorList>
            <consortium name="Ensembl"/>
        </authorList>
    </citation>
    <scope>IDENTIFICATION</scope>
</reference>
<evidence type="ECO:0000313" key="9">
    <source>
        <dbReference type="Ensembl" id="ENSCGRP00001007605.1"/>
    </source>
</evidence>
<keyword evidence="4" id="KW-0735">Signal-anchor</keyword>
<keyword evidence="5 7" id="KW-1133">Transmembrane helix</keyword>
<dbReference type="Ensembl" id="ENSCGRT00001011661.1">
    <property type="protein sequence ID" value="ENSCGRP00001007605.1"/>
    <property type="gene ID" value="ENSCGRG00001010001.1"/>
</dbReference>
<gene>
    <name evidence="9" type="primary">LOC100751635</name>
</gene>
<sequence length="212" mass="23971">MIAAKSEEASKGLLKTDLITPNSLQKVEIGKKLQGKCLRIIFTESPVKLYCCYGVIAVLTAAVLSLSVALSLPVMGKCGPCYNTCPKDWIGFGSQCFYFSEDMRNWTFSQTSCMELEAHLAVFESIEELNFLKRYKGPSDHWIGLHRKSAEQDWMWPDNTQYNNMVPTRGDGECSYLSDIGISSARVYTHRKWICSNSQDFKWRIGNVPKPS</sequence>
<evidence type="ECO:0000256" key="6">
    <source>
        <dbReference type="ARBA" id="ARBA00023136"/>
    </source>
</evidence>
<evidence type="ECO:0000313" key="10">
    <source>
        <dbReference type="Proteomes" id="UP000694386"/>
    </source>
</evidence>
<evidence type="ECO:0000256" key="7">
    <source>
        <dbReference type="SAM" id="Phobius"/>
    </source>
</evidence>
<evidence type="ECO:0000256" key="4">
    <source>
        <dbReference type="ARBA" id="ARBA00022968"/>
    </source>
</evidence>
<dbReference type="GO" id="GO:0046703">
    <property type="term" value="F:natural killer cell lectin-like receptor binding"/>
    <property type="evidence" value="ECO:0007669"/>
    <property type="project" value="TreeGrafter"/>
</dbReference>
<dbReference type="InterPro" id="IPR050828">
    <property type="entry name" value="C-type_lectin/matrix_domain"/>
</dbReference>
<dbReference type="AlphaFoldDB" id="A0A8C2LSI9"/>
<dbReference type="Proteomes" id="UP000694386">
    <property type="component" value="Unplaced"/>
</dbReference>
<feature type="domain" description="C-type lectin" evidence="8">
    <location>
        <begin position="92"/>
        <end position="196"/>
    </location>
</feature>
<dbReference type="SUPFAM" id="SSF56436">
    <property type="entry name" value="C-type lectin-like"/>
    <property type="match status" value="1"/>
</dbReference>
<dbReference type="PANTHER" id="PTHR45710:SF35">
    <property type="entry name" value="C-TYPE LECTIN DOMAIN FAMILY 2 MEMBER D"/>
    <property type="match status" value="1"/>
</dbReference>
<evidence type="ECO:0000256" key="5">
    <source>
        <dbReference type="ARBA" id="ARBA00022989"/>
    </source>
</evidence>
<evidence type="ECO:0000256" key="2">
    <source>
        <dbReference type="ARBA" id="ARBA00022692"/>
    </source>
</evidence>
<keyword evidence="2 7" id="KW-0812">Transmembrane</keyword>
<evidence type="ECO:0000256" key="1">
    <source>
        <dbReference type="ARBA" id="ARBA00004401"/>
    </source>
</evidence>
<reference evidence="9" key="1">
    <citation type="submission" date="2025-08" db="UniProtKB">
        <authorList>
            <consortium name="Ensembl"/>
        </authorList>
    </citation>
    <scope>IDENTIFICATION</scope>
</reference>
<dbReference type="InterPro" id="IPR033992">
    <property type="entry name" value="NKR-like_CTLD"/>
</dbReference>
<dbReference type="CDD" id="cd03593">
    <property type="entry name" value="CLECT_NK_receptors_like"/>
    <property type="match status" value="1"/>
</dbReference>
<keyword evidence="3" id="KW-0430">Lectin</keyword>
<feature type="transmembrane region" description="Helical" evidence="7">
    <location>
        <begin position="49"/>
        <end position="75"/>
    </location>
</feature>
<dbReference type="SMART" id="SM00034">
    <property type="entry name" value="CLECT"/>
    <property type="match status" value="1"/>
</dbReference>
<proteinExistence type="predicted"/>
<organism evidence="9 10">
    <name type="scientific">Cricetulus griseus</name>
    <name type="common">Chinese hamster</name>
    <name type="synonym">Cricetulus barabensis griseus</name>
    <dbReference type="NCBI Taxonomy" id="10029"/>
    <lineage>
        <taxon>Eukaryota</taxon>
        <taxon>Metazoa</taxon>
        <taxon>Chordata</taxon>
        <taxon>Craniata</taxon>
        <taxon>Vertebrata</taxon>
        <taxon>Euteleostomi</taxon>
        <taxon>Mammalia</taxon>
        <taxon>Eutheria</taxon>
        <taxon>Euarchontoglires</taxon>
        <taxon>Glires</taxon>
        <taxon>Rodentia</taxon>
        <taxon>Myomorpha</taxon>
        <taxon>Muroidea</taxon>
        <taxon>Cricetidae</taxon>
        <taxon>Cricetinae</taxon>
        <taxon>Cricetulus</taxon>
    </lineage>
</organism>
<protein>
    <recommendedName>
        <fullName evidence="8">C-type lectin domain-containing protein</fullName>
    </recommendedName>
</protein>
<dbReference type="GO" id="GO:0030246">
    <property type="term" value="F:carbohydrate binding"/>
    <property type="evidence" value="ECO:0007669"/>
    <property type="project" value="UniProtKB-KW"/>
</dbReference>
<dbReference type="PANTHER" id="PTHR45710">
    <property type="entry name" value="C-TYPE LECTIN DOMAIN-CONTAINING PROTEIN 180"/>
    <property type="match status" value="1"/>
</dbReference>
<dbReference type="InterPro" id="IPR016186">
    <property type="entry name" value="C-type_lectin-like/link_sf"/>
</dbReference>
<dbReference type="GO" id="GO:0009897">
    <property type="term" value="C:external side of plasma membrane"/>
    <property type="evidence" value="ECO:0007669"/>
    <property type="project" value="TreeGrafter"/>
</dbReference>
<comment type="subcellular location">
    <subcellularLocation>
        <location evidence="1">Cell membrane</location>
        <topology evidence="1">Single-pass type II membrane protein</topology>
    </subcellularLocation>
</comment>
<name>A0A8C2LSI9_CRIGR</name>
<dbReference type="Pfam" id="PF00059">
    <property type="entry name" value="Lectin_C"/>
    <property type="match status" value="1"/>
</dbReference>
<accession>A0A8C2LSI9</accession>
<keyword evidence="6 7" id="KW-0472">Membrane</keyword>
<dbReference type="Gene3D" id="3.10.100.10">
    <property type="entry name" value="Mannose-Binding Protein A, subunit A"/>
    <property type="match status" value="1"/>
</dbReference>
<dbReference type="PROSITE" id="PS50041">
    <property type="entry name" value="C_TYPE_LECTIN_2"/>
    <property type="match status" value="1"/>
</dbReference>